<evidence type="ECO:0000256" key="1">
    <source>
        <dbReference type="ARBA" id="ARBA00023125"/>
    </source>
</evidence>
<reference evidence="3 4" key="1">
    <citation type="submission" date="2024-10" db="EMBL/GenBank/DDBJ databases">
        <title>The Natural Products Discovery Center: Release of the First 8490 Sequenced Strains for Exploring Actinobacteria Biosynthetic Diversity.</title>
        <authorList>
            <person name="Kalkreuter E."/>
            <person name="Kautsar S.A."/>
            <person name="Yang D."/>
            <person name="Bader C.D."/>
            <person name="Teijaro C.N."/>
            <person name="Fluegel L."/>
            <person name="Davis C.M."/>
            <person name="Simpson J.R."/>
            <person name="Lauterbach L."/>
            <person name="Steele A.D."/>
            <person name="Gui C."/>
            <person name="Meng S."/>
            <person name="Li G."/>
            <person name="Viehrig K."/>
            <person name="Ye F."/>
            <person name="Su P."/>
            <person name="Kiefer A.F."/>
            <person name="Nichols A."/>
            <person name="Cepeda A.J."/>
            <person name="Yan W."/>
            <person name="Fan B."/>
            <person name="Jiang Y."/>
            <person name="Adhikari A."/>
            <person name="Zheng C.-J."/>
            <person name="Schuster L."/>
            <person name="Cowan T.M."/>
            <person name="Smanski M.J."/>
            <person name="Chevrette M.G."/>
            <person name="De Carvalho L.P.S."/>
            <person name="Shen B."/>
        </authorList>
    </citation>
    <scope>NUCLEOTIDE SEQUENCE [LARGE SCALE GENOMIC DNA]</scope>
    <source>
        <strain evidence="3 4">NPDC004119</strain>
    </source>
</reference>
<dbReference type="SUPFAM" id="SSF46955">
    <property type="entry name" value="Putative DNA-binding domain"/>
    <property type="match status" value="1"/>
</dbReference>
<dbReference type="RefSeq" id="WP_387394451.1">
    <property type="nucleotide sequence ID" value="NZ_JBIAMT010000002.1"/>
</dbReference>
<dbReference type="PANTHER" id="PTHR30204:SF93">
    <property type="entry name" value="HTH MERR-TYPE DOMAIN-CONTAINING PROTEIN"/>
    <property type="match status" value="1"/>
</dbReference>
<protein>
    <submittedName>
        <fullName evidence="3">MerR family transcriptional regulator</fullName>
    </submittedName>
</protein>
<proteinExistence type="predicted"/>
<dbReference type="Pfam" id="PF13411">
    <property type="entry name" value="MerR_1"/>
    <property type="match status" value="1"/>
</dbReference>
<accession>A0ABW6P2W6</accession>
<dbReference type="InterPro" id="IPR047057">
    <property type="entry name" value="MerR_fam"/>
</dbReference>
<dbReference type="SMART" id="SM00422">
    <property type="entry name" value="HTH_MERR"/>
    <property type="match status" value="1"/>
</dbReference>
<dbReference type="InterPro" id="IPR000551">
    <property type="entry name" value="MerR-type_HTH_dom"/>
</dbReference>
<comment type="caution">
    <text evidence="3">The sequence shown here is derived from an EMBL/GenBank/DDBJ whole genome shotgun (WGS) entry which is preliminary data.</text>
</comment>
<name>A0ABW6P2W6_9NOCA</name>
<evidence type="ECO:0000313" key="4">
    <source>
        <dbReference type="Proteomes" id="UP001601442"/>
    </source>
</evidence>
<dbReference type="Proteomes" id="UP001601442">
    <property type="component" value="Unassembled WGS sequence"/>
</dbReference>
<keyword evidence="1" id="KW-0238">DNA-binding</keyword>
<dbReference type="InterPro" id="IPR009061">
    <property type="entry name" value="DNA-bd_dom_put_sf"/>
</dbReference>
<dbReference type="EMBL" id="JBIAMT010000002">
    <property type="protein sequence ID" value="MFF0497713.1"/>
    <property type="molecule type" value="Genomic_DNA"/>
</dbReference>
<dbReference type="PANTHER" id="PTHR30204">
    <property type="entry name" value="REDOX-CYCLING DRUG-SENSING TRANSCRIPTIONAL ACTIVATOR SOXR"/>
    <property type="match status" value="1"/>
</dbReference>
<dbReference type="Gene3D" id="1.10.1660.10">
    <property type="match status" value="1"/>
</dbReference>
<dbReference type="PRINTS" id="PR00040">
    <property type="entry name" value="HTHMERR"/>
</dbReference>
<organism evidence="3 4">
    <name type="scientific">Nocardia aobensis</name>
    <dbReference type="NCBI Taxonomy" id="257277"/>
    <lineage>
        <taxon>Bacteria</taxon>
        <taxon>Bacillati</taxon>
        <taxon>Actinomycetota</taxon>
        <taxon>Actinomycetes</taxon>
        <taxon>Mycobacteriales</taxon>
        <taxon>Nocardiaceae</taxon>
        <taxon>Nocardia</taxon>
    </lineage>
</organism>
<feature type="domain" description="HTH merR-type" evidence="2">
    <location>
        <begin position="61"/>
        <end position="129"/>
    </location>
</feature>
<evidence type="ECO:0000259" key="2">
    <source>
        <dbReference type="PROSITE" id="PS50937"/>
    </source>
</evidence>
<keyword evidence="4" id="KW-1185">Reference proteome</keyword>
<gene>
    <name evidence="3" type="ORF">ACFYU5_14995</name>
</gene>
<dbReference type="PROSITE" id="PS50937">
    <property type="entry name" value="HTH_MERR_2"/>
    <property type="match status" value="1"/>
</dbReference>
<evidence type="ECO:0000313" key="3">
    <source>
        <dbReference type="EMBL" id="MFF0497713.1"/>
    </source>
</evidence>
<sequence length="334" mass="37439">MRHDEAPTGRAPLFTVYTERRMAAGASKINRAATIRAFTRIVLTSKFDAAHARLMRTANINLTVEELAARVGLPVSTVRMYQSKGLLRAPRRVGRTARYDSSHLQRLELVQRLQDRGFSLASIAELLTAREQGATVADLLALPGGPEDWVPLGLGDIRLMIKPKGLRPALLRKATRLGLIRWRCGRPQTRRWALSSGLRVAELDLPPSEVLDQIVRLRAHTDQIAADFGDIFERTLWPRIQVGSTETDQLDRTRALLQELTSLAEGVVVSALRESVRHLAEEFAERHELLPVGGERPDWLDHSIPVLSERLLEAREDDSEDVDQFLAADHAQEQ</sequence>